<keyword evidence="3 6" id="KW-0812">Transmembrane</keyword>
<feature type="transmembrane region" description="Helical" evidence="6">
    <location>
        <begin position="117"/>
        <end position="141"/>
    </location>
</feature>
<keyword evidence="5 6" id="KW-0472">Membrane</keyword>
<evidence type="ECO:0000256" key="3">
    <source>
        <dbReference type="ARBA" id="ARBA00022692"/>
    </source>
</evidence>
<dbReference type="Proteomes" id="UP000886724">
    <property type="component" value="Unassembled WGS sequence"/>
</dbReference>
<dbReference type="AlphaFoldDB" id="A0A9D1XNU3"/>
<evidence type="ECO:0000256" key="5">
    <source>
        <dbReference type="ARBA" id="ARBA00023136"/>
    </source>
</evidence>
<keyword evidence="6" id="KW-0046">Antibiotic resistance</keyword>
<comment type="caution">
    <text evidence="7">The sequence shown here is derived from an EMBL/GenBank/DDBJ whole genome shotgun (WGS) entry which is preliminary data.</text>
</comment>
<gene>
    <name evidence="6" type="primary">mprF</name>
    <name evidence="7" type="ORF">H9980_05095</name>
</gene>
<dbReference type="NCBIfam" id="TIGR00374">
    <property type="entry name" value="flippase-like domain"/>
    <property type="match status" value="1"/>
</dbReference>
<reference evidence="7" key="1">
    <citation type="journal article" date="2021" name="PeerJ">
        <title>Extensive microbial diversity within the chicken gut microbiome revealed by metagenomics and culture.</title>
        <authorList>
            <person name="Gilroy R."/>
            <person name="Ravi A."/>
            <person name="Getino M."/>
            <person name="Pursley I."/>
            <person name="Horton D.L."/>
            <person name="Alikhan N.F."/>
            <person name="Baker D."/>
            <person name="Gharbi K."/>
            <person name="Hall N."/>
            <person name="Watson M."/>
            <person name="Adriaenssens E.M."/>
            <person name="Foster-Nyarko E."/>
            <person name="Jarju S."/>
            <person name="Secka A."/>
            <person name="Antonio M."/>
            <person name="Oren A."/>
            <person name="Chaudhuri R.R."/>
            <person name="La Ragione R."/>
            <person name="Hildebrand F."/>
            <person name="Pallen M.J."/>
        </authorList>
    </citation>
    <scope>NUCLEOTIDE SEQUENCE</scope>
    <source>
        <strain evidence="7">ChiGjej1B1-14440</strain>
    </source>
</reference>
<dbReference type="GO" id="GO:0046677">
    <property type="term" value="P:response to antibiotic"/>
    <property type="evidence" value="ECO:0007669"/>
    <property type="project" value="UniProtKB-KW"/>
</dbReference>
<name>A0A9D1XNU3_9FIRM</name>
<feature type="transmembrane region" description="Helical" evidence="6">
    <location>
        <begin position="256"/>
        <end position="278"/>
    </location>
</feature>
<protein>
    <recommendedName>
        <fullName evidence="6">Phosphatidylglycerol lysyltransferase</fullName>
        <ecNumber evidence="6">2.3.2.3</ecNumber>
    </recommendedName>
    <alternativeName>
        <fullName evidence="6">Lysylphosphatidylglycerol synthase</fullName>
    </alternativeName>
</protein>
<dbReference type="EMBL" id="DXET01000113">
    <property type="protein sequence ID" value="HIX81335.1"/>
    <property type="molecule type" value="Genomic_DNA"/>
</dbReference>
<dbReference type="GO" id="GO:0050071">
    <property type="term" value="F:phosphatidylglycerol lysyltransferase activity"/>
    <property type="evidence" value="ECO:0007669"/>
    <property type="project" value="UniProtKB-EC"/>
</dbReference>
<feature type="transmembrane region" description="Helical" evidence="6">
    <location>
        <begin position="285"/>
        <end position="305"/>
    </location>
</feature>
<comment type="function">
    <text evidence="6">Catalyzes the transfer of a lysyl group from L-lysyl-tRNA(Lys) to membrane-bound phosphatidylglycerol (PG), which produces lysylphosphatidylglycerol (LPG), a major component of the bacterial membrane with a positive net charge. LPG synthesis contributes to bacterial virulence as it is involved in the resistance mechanism against cationic antimicrobial peptides (CAMP) produces by the host's immune system (defensins, cathelicidins) and by the competing microorganisms.</text>
</comment>
<dbReference type="EC" id="2.3.2.3" evidence="6"/>
<feature type="transmembrane region" description="Helical" evidence="6">
    <location>
        <begin position="224"/>
        <end position="250"/>
    </location>
</feature>
<dbReference type="InterPro" id="IPR022791">
    <property type="entry name" value="L-PG_synthase/AglD"/>
</dbReference>
<evidence type="ECO:0000256" key="1">
    <source>
        <dbReference type="ARBA" id="ARBA00004651"/>
    </source>
</evidence>
<keyword evidence="2" id="KW-1003">Cell membrane</keyword>
<keyword evidence="6" id="KW-0808">Transferase</keyword>
<keyword evidence="6" id="KW-0443">Lipid metabolism</keyword>
<evidence type="ECO:0000313" key="7">
    <source>
        <dbReference type="EMBL" id="HIX81335.1"/>
    </source>
</evidence>
<keyword evidence="4 6" id="KW-1133">Transmembrane helix</keyword>
<evidence type="ECO:0000256" key="4">
    <source>
        <dbReference type="ARBA" id="ARBA00022989"/>
    </source>
</evidence>
<evidence type="ECO:0000313" key="8">
    <source>
        <dbReference type="Proteomes" id="UP000886724"/>
    </source>
</evidence>
<feature type="transmembrane region" description="Helical" evidence="6">
    <location>
        <begin position="153"/>
        <end position="175"/>
    </location>
</feature>
<sequence>MIKIKKKIIIFLITILAVIFFIYVVFRQDFNDVLNYLKNISVFDFLTIIVVGTIYQLLEALGNFVLIKSQSPSFKYRQSVEMTLLGTFSNITTSSAGTIPLQSYYLYKRGIKAGKGIGLIILDSIFHKFSVFVYASVLIAFNFNWLVSANNNIMRYIFVGYFVYLLIIIGLILICSWQKIQDLLLWLINKLPDNEKWQKKKLDWQDNLKALYQESKIVLKNKKLCLKVIITNFFKLFWTYTIPLYCLYIVNIHDLSFSQIQILASIMLLITGVLPNVAGLGPPEVSFLLVFAPYLGIAKATSALIVYRITTYFYPFLMSAIVFLKLEKELLLQKK</sequence>
<organism evidence="7 8">
    <name type="scientific">Candidatus Erysipelatoclostridium merdavium</name>
    <dbReference type="NCBI Taxonomy" id="2838566"/>
    <lineage>
        <taxon>Bacteria</taxon>
        <taxon>Bacillati</taxon>
        <taxon>Bacillota</taxon>
        <taxon>Erysipelotrichia</taxon>
        <taxon>Erysipelotrichales</taxon>
        <taxon>Erysipelotrichales incertae sedis</taxon>
    </lineage>
</organism>
<dbReference type="GO" id="GO:0005886">
    <property type="term" value="C:plasma membrane"/>
    <property type="evidence" value="ECO:0007669"/>
    <property type="project" value="UniProtKB-SubCell"/>
</dbReference>
<comment type="catalytic activity">
    <reaction evidence="6">
        <text>L-lysyl-tRNA(Lys) + a 1,2-diacyl-sn-glycero-3-phospho-(1'-sn-glycerol) = a 1,2-diacyl-sn-glycero-3-phospho-1'-(3'-O-L-lysyl)-sn-glycerol + tRNA(Lys)</text>
        <dbReference type="Rhea" id="RHEA:10668"/>
        <dbReference type="Rhea" id="RHEA-COMP:9696"/>
        <dbReference type="Rhea" id="RHEA-COMP:9697"/>
        <dbReference type="ChEBI" id="CHEBI:64716"/>
        <dbReference type="ChEBI" id="CHEBI:75792"/>
        <dbReference type="ChEBI" id="CHEBI:78442"/>
        <dbReference type="ChEBI" id="CHEBI:78529"/>
        <dbReference type="EC" id="2.3.2.3"/>
    </reaction>
</comment>
<evidence type="ECO:0000256" key="2">
    <source>
        <dbReference type="ARBA" id="ARBA00022475"/>
    </source>
</evidence>
<feature type="transmembrane region" description="Helical" evidence="6">
    <location>
        <begin position="46"/>
        <end position="67"/>
    </location>
</feature>
<comment type="subcellular location">
    <subcellularLocation>
        <location evidence="1 6">Cell membrane</location>
        <topology evidence="1 6">Multi-pass membrane protein</topology>
    </subcellularLocation>
</comment>
<comment type="similarity">
    <text evidence="6">Belongs to the LPG synthase family.</text>
</comment>
<dbReference type="GO" id="GO:0006629">
    <property type="term" value="P:lipid metabolic process"/>
    <property type="evidence" value="ECO:0007669"/>
    <property type="project" value="UniProtKB-KW"/>
</dbReference>
<feature type="transmembrane region" description="Helical" evidence="6">
    <location>
        <begin position="7"/>
        <end position="26"/>
    </location>
</feature>
<proteinExistence type="inferred from homology"/>
<dbReference type="PANTHER" id="PTHR39087:SF2">
    <property type="entry name" value="UPF0104 MEMBRANE PROTEIN MJ1595"/>
    <property type="match status" value="1"/>
</dbReference>
<dbReference type="PANTHER" id="PTHR39087">
    <property type="entry name" value="UPF0104 MEMBRANE PROTEIN MJ1595"/>
    <property type="match status" value="1"/>
</dbReference>
<evidence type="ECO:0000256" key="6">
    <source>
        <dbReference type="RuleBase" id="RU363042"/>
    </source>
</evidence>
<reference evidence="7" key="2">
    <citation type="submission" date="2021-04" db="EMBL/GenBank/DDBJ databases">
        <authorList>
            <person name="Gilroy R."/>
        </authorList>
    </citation>
    <scope>NUCLEOTIDE SEQUENCE</scope>
    <source>
        <strain evidence="7">ChiGjej1B1-14440</strain>
    </source>
</reference>
<dbReference type="Pfam" id="PF03706">
    <property type="entry name" value="LPG_synthase_TM"/>
    <property type="match status" value="1"/>
</dbReference>
<accession>A0A9D1XNU3</accession>